<evidence type="ECO:0000256" key="7">
    <source>
        <dbReference type="RuleBase" id="RU363032"/>
    </source>
</evidence>
<comment type="similarity">
    <text evidence="7">Belongs to the binding-protein-dependent transport system permease family.</text>
</comment>
<dbReference type="AlphaFoldDB" id="A0AB35RY83"/>
<dbReference type="InterPro" id="IPR035906">
    <property type="entry name" value="MetI-like_sf"/>
</dbReference>
<keyword evidence="6 7" id="KW-0472">Membrane</keyword>
<accession>A0AB35RY83</accession>
<comment type="subcellular location">
    <subcellularLocation>
        <location evidence="1 7">Cell membrane</location>
        <topology evidence="1 7">Multi-pass membrane protein</topology>
    </subcellularLocation>
</comment>
<dbReference type="GO" id="GO:0005886">
    <property type="term" value="C:plasma membrane"/>
    <property type="evidence" value="ECO:0007669"/>
    <property type="project" value="UniProtKB-SubCell"/>
</dbReference>
<feature type="transmembrane region" description="Helical" evidence="7">
    <location>
        <begin position="73"/>
        <end position="94"/>
    </location>
</feature>
<dbReference type="CDD" id="cd06261">
    <property type="entry name" value="TM_PBP2"/>
    <property type="match status" value="1"/>
</dbReference>
<feature type="transmembrane region" description="Helical" evidence="7">
    <location>
        <begin position="211"/>
        <end position="228"/>
    </location>
</feature>
<dbReference type="GeneID" id="93002674"/>
<dbReference type="Gene3D" id="1.10.3720.10">
    <property type="entry name" value="MetI-like"/>
    <property type="match status" value="1"/>
</dbReference>
<feature type="transmembrane region" description="Helical" evidence="7">
    <location>
        <begin position="106"/>
        <end position="126"/>
    </location>
</feature>
<evidence type="ECO:0000259" key="8">
    <source>
        <dbReference type="PROSITE" id="PS50928"/>
    </source>
</evidence>
<feature type="transmembrane region" description="Helical" evidence="7">
    <location>
        <begin position="161"/>
        <end position="181"/>
    </location>
</feature>
<evidence type="ECO:0000256" key="4">
    <source>
        <dbReference type="ARBA" id="ARBA00022692"/>
    </source>
</evidence>
<feature type="domain" description="ABC transmembrane type-1" evidence="8">
    <location>
        <begin position="69"/>
        <end position="280"/>
    </location>
</feature>
<protein>
    <submittedName>
        <fullName evidence="9">Sugar ABC transporter permease</fullName>
    </submittedName>
</protein>
<evidence type="ECO:0000256" key="5">
    <source>
        <dbReference type="ARBA" id="ARBA00022989"/>
    </source>
</evidence>
<dbReference type="SUPFAM" id="SSF161098">
    <property type="entry name" value="MetI-like"/>
    <property type="match status" value="1"/>
</dbReference>
<evidence type="ECO:0000313" key="9">
    <source>
        <dbReference type="EMBL" id="PWX41920.1"/>
    </source>
</evidence>
<dbReference type="Pfam" id="PF00528">
    <property type="entry name" value="BPD_transp_1"/>
    <property type="match status" value="1"/>
</dbReference>
<dbReference type="PROSITE" id="PS50928">
    <property type="entry name" value="ABC_TM1"/>
    <property type="match status" value="1"/>
</dbReference>
<keyword evidence="4 7" id="KW-0812">Transmembrane</keyword>
<dbReference type="PANTHER" id="PTHR30193">
    <property type="entry name" value="ABC TRANSPORTER PERMEASE PROTEIN"/>
    <property type="match status" value="1"/>
</dbReference>
<dbReference type="PANTHER" id="PTHR30193:SF37">
    <property type="entry name" value="INNER MEMBRANE ABC TRANSPORTER PERMEASE PROTEIN YCJO"/>
    <property type="match status" value="1"/>
</dbReference>
<evidence type="ECO:0000256" key="2">
    <source>
        <dbReference type="ARBA" id="ARBA00022448"/>
    </source>
</evidence>
<reference evidence="9 10" key="1">
    <citation type="journal article" date="2018" name="BMC Genomics">
        <title>Whole genome analysis reveals the diversity and evolutionary relationships between necrotic enteritis-causing strains of Clostridium perfringens.</title>
        <authorList>
            <person name="Lacey J.A."/>
            <person name="Allnutt T.R."/>
            <person name="Vezina B."/>
            <person name="Van T.T.H."/>
            <person name="Stent T."/>
            <person name="Han X."/>
            <person name="Rood J.I."/>
            <person name="Wade B."/>
            <person name="Keyburn A.L."/>
            <person name="Seeman T."/>
            <person name="Chen H."/>
            <person name="Haring V."/>
            <person name="Johanesen P.A."/>
            <person name="Lyras D."/>
            <person name="Moore R.J."/>
        </authorList>
    </citation>
    <scope>NUCLEOTIDE SEQUENCE [LARGE SCALE GENOMIC DNA]</scope>
    <source>
        <strain evidence="9 10">EUR-NE15</strain>
    </source>
</reference>
<keyword evidence="3" id="KW-1003">Cell membrane</keyword>
<dbReference type="GO" id="GO:0055085">
    <property type="term" value="P:transmembrane transport"/>
    <property type="evidence" value="ECO:0007669"/>
    <property type="project" value="InterPro"/>
</dbReference>
<evidence type="ECO:0000256" key="1">
    <source>
        <dbReference type="ARBA" id="ARBA00004651"/>
    </source>
</evidence>
<keyword evidence="5 7" id="KW-1133">Transmembrane helix</keyword>
<dbReference type="InterPro" id="IPR000515">
    <property type="entry name" value="MetI-like"/>
</dbReference>
<dbReference type="Proteomes" id="UP000247117">
    <property type="component" value="Unassembled WGS sequence"/>
</dbReference>
<name>A0AB35RY83_CLOPF</name>
<gene>
    <name evidence="9" type="ORF">CYK91_01995</name>
</gene>
<dbReference type="InterPro" id="IPR051393">
    <property type="entry name" value="ABC_transporter_permease"/>
</dbReference>
<sequence length="289" mass="32064">MNKIREKIMGMAFFGPALVLLTLFLFIPMILTLIFSFTDFFTLNPSATKFVGLRNYTRLFNDELFGKAFFNTIKFALVVVPLQMGGALLLALGINKVTHCKKYFKIAFFIPVVMSLAVVSTLWMQIYSPEGILNNMLNAIGISSQPFIFSKDQALNSISALSIWQGMGYQMIIFLGGLQAISPSLYEAAEIDNASGWGKFWNVTVPELKPISIYILLTITIGAFKLLVQPMVMTGGGPAFSTYSLVYYIYDTGTVNWDMGYSSAMAIVFAIIVIALAGIQYKLTNKKED</sequence>
<proteinExistence type="inferred from homology"/>
<comment type="caution">
    <text evidence="9">The sequence shown here is derived from an EMBL/GenBank/DDBJ whole genome shotgun (WGS) entry which is preliminary data.</text>
</comment>
<evidence type="ECO:0000313" key="10">
    <source>
        <dbReference type="Proteomes" id="UP000247117"/>
    </source>
</evidence>
<dbReference type="EMBL" id="PJTB01000001">
    <property type="protein sequence ID" value="PWX41920.1"/>
    <property type="molecule type" value="Genomic_DNA"/>
</dbReference>
<evidence type="ECO:0000256" key="6">
    <source>
        <dbReference type="ARBA" id="ARBA00023136"/>
    </source>
</evidence>
<organism evidence="9 10">
    <name type="scientific">Clostridium perfringens</name>
    <dbReference type="NCBI Taxonomy" id="1502"/>
    <lineage>
        <taxon>Bacteria</taxon>
        <taxon>Bacillati</taxon>
        <taxon>Bacillota</taxon>
        <taxon>Clostridia</taxon>
        <taxon>Eubacteriales</taxon>
        <taxon>Clostridiaceae</taxon>
        <taxon>Clostridium</taxon>
    </lineage>
</organism>
<dbReference type="RefSeq" id="WP_003467041.1">
    <property type="nucleotide sequence ID" value="NZ_CABEEQ010000002.1"/>
</dbReference>
<feature type="transmembrane region" description="Helical" evidence="7">
    <location>
        <begin position="262"/>
        <end position="281"/>
    </location>
</feature>
<feature type="transmembrane region" description="Helical" evidence="7">
    <location>
        <begin position="12"/>
        <end position="37"/>
    </location>
</feature>
<evidence type="ECO:0000256" key="3">
    <source>
        <dbReference type="ARBA" id="ARBA00022475"/>
    </source>
</evidence>
<keyword evidence="2 7" id="KW-0813">Transport</keyword>